<evidence type="ECO:0000313" key="2">
    <source>
        <dbReference type="Proteomes" id="UP000063308"/>
    </source>
</evidence>
<sequence length="73" mass="8428">MASPLTWFVLCKARVLRLPVMLAIRRALFHAAERSGIKPEITPPAWIKNGWRWHLVCQKPICQAAAPLERRKK</sequence>
<dbReference type="AlphaFoldDB" id="A0A0E4BTH5"/>
<name>A0A0E4BTH5_9BRAD</name>
<reference evidence="1 2" key="1">
    <citation type="submission" date="2014-11" db="EMBL/GenBank/DDBJ databases">
        <title>Symbiosis island explosion on the genome of extra-slow-growing strains of soybean bradyrhizobia with massive insertion sequences.</title>
        <authorList>
            <person name="Iida T."/>
            <person name="Minamisawa K."/>
        </authorList>
    </citation>
    <scope>NUCLEOTIDE SEQUENCE [LARGE SCALE GENOMIC DNA]</scope>
    <source>
        <strain evidence="1 2">NK6</strain>
    </source>
</reference>
<dbReference type="Proteomes" id="UP000063308">
    <property type="component" value="Chromosome"/>
</dbReference>
<protein>
    <submittedName>
        <fullName evidence="1">Uncharacterized protein</fullName>
    </submittedName>
</protein>
<organism evidence="1 2">
    <name type="scientific">Bradyrhizobium diazoefficiens</name>
    <dbReference type="NCBI Taxonomy" id="1355477"/>
    <lineage>
        <taxon>Bacteria</taxon>
        <taxon>Pseudomonadati</taxon>
        <taxon>Pseudomonadota</taxon>
        <taxon>Alphaproteobacteria</taxon>
        <taxon>Hyphomicrobiales</taxon>
        <taxon>Nitrobacteraceae</taxon>
        <taxon>Bradyrhizobium</taxon>
    </lineage>
</organism>
<proteinExistence type="predicted"/>
<accession>A0A0E4BTH5</accession>
<gene>
    <name evidence="1" type="ORF">NK6_7220</name>
</gene>
<evidence type="ECO:0000313" key="1">
    <source>
        <dbReference type="EMBL" id="BAR60371.1"/>
    </source>
</evidence>
<dbReference type="EMBL" id="AP014685">
    <property type="protein sequence ID" value="BAR60371.1"/>
    <property type="molecule type" value="Genomic_DNA"/>
</dbReference>